<dbReference type="AlphaFoldDB" id="A0A162FCU8"/>
<protein>
    <submittedName>
        <fullName evidence="1">Uncharacterized protein</fullName>
    </submittedName>
</protein>
<reference evidence="1 2" key="1">
    <citation type="submission" date="2016-01" db="EMBL/GenBank/DDBJ databases">
        <title>The draft genome sequence of Aquimarina sp. RZW4-3-2.</title>
        <authorList>
            <person name="Wang Y."/>
        </authorList>
    </citation>
    <scope>NUCLEOTIDE SEQUENCE [LARGE SCALE GENOMIC DNA]</scope>
    <source>
        <strain evidence="1 2">RZW4-3-2</strain>
    </source>
</reference>
<gene>
    <name evidence="1" type="ORF">AWE51_21885</name>
</gene>
<organism evidence="1 2">
    <name type="scientific">Aquimarina aggregata</name>
    <dbReference type="NCBI Taxonomy" id="1642818"/>
    <lineage>
        <taxon>Bacteria</taxon>
        <taxon>Pseudomonadati</taxon>
        <taxon>Bacteroidota</taxon>
        <taxon>Flavobacteriia</taxon>
        <taxon>Flavobacteriales</taxon>
        <taxon>Flavobacteriaceae</taxon>
        <taxon>Aquimarina</taxon>
    </lineage>
</organism>
<dbReference type="Proteomes" id="UP000076715">
    <property type="component" value="Unassembled WGS sequence"/>
</dbReference>
<evidence type="ECO:0000313" key="2">
    <source>
        <dbReference type="Proteomes" id="UP000076715"/>
    </source>
</evidence>
<sequence length="263" mass="29386">MIMIATLLLCFSCSKEDESIPENNAEIETEDIALQPKTLATIEFSNDVEITFKSEEDGVIFEATGHPDTFKGLGDLENLSILGKFLALTNDNVLVPEDLVLLEDNQKLKSEALKRGTNQKHITKINAKLSLSDLKAPANPAHCSGSPGYYSTDAFGQYYRTYKNYLAGGNGTTIYSSWKSGGNKCKEVKLWLSNCSNNKTLKARTYYKNAFNNYKHRHTVNIAPNTARFWSKGYLSKRYRKTTVSATGQAGHRFGGYLLFTNY</sequence>
<accession>A0A162FCU8</accession>
<proteinExistence type="predicted"/>
<name>A0A162FCU8_9FLAO</name>
<comment type="caution">
    <text evidence="1">The sequence shown here is derived from an EMBL/GenBank/DDBJ whole genome shotgun (WGS) entry which is preliminary data.</text>
</comment>
<evidence type="ECO:0000313" key="1">
    <source>
        <dbReference type="EMBL" id="KZS41356.1"/>
    </source>
</evidence>
<dbReference type="EMBL" id="LQRT01000005">
    <property type="protein sequence ID" value="KZS41356.1"/>
    <property type="molecule type" value="Genomic_DNA"/>
</dbReference>
<keyword evidence="2" id="KW-1185">Reference proteome</keyword>